<name>A0ABQ3S5U5_9ACTN</name>
<evidence type="ECO:0000256" key="1">
    <source>
        <dbReference type="SAM" id="MobiDB-lite"/>
    </source>
</evidence>
<dbReference type="Proteomes" id="UP000649259">
    <property type="component" value="Unassembled WGS sequence"/>
</dbReference>
<keyword evidence="3" id="KW-1185">Reference proteome</keyword>
<sequence>MVAHHDVRPADPHLALVSGGHVLPGAGVDDPDSDTGHGKAAGALDHGAVGRVDGDGPAGLGAAVGVDEGDAEGLLEGAAQSRAGDGAADETDPEIGQGEAGAAGPVDQVVVGGGDAGQEGGPVLAQGGQNVVGRTAVHDPGGGAGDGDGQDAGNVGQAVEERQWPQYAVVLGQAGHGNVARGDGEQAVALGGEDALGAAGGARGVEHPGHLVESEVVRGFVGGLGGGEFLERYGARGQQAPGVGGACHDDGHPPGDAGKRLNESLRVCRAGEGERRLAVRQEICDLRRGGLRVDRHADAAGPYHGEVTLHHRDRVAETQGHPVAAPDTEADQVTGQSPRPCVEFPVGDRVPVVLEGDLVREPARVLTQDDR</sequence>
<proteinExistence type="predicted"/>
<dbReference type="EMBL" id="BNEB01000005">
    <property type="protein sequence ID" value="GHI63490.1"/>
    <property type="molecule type" value="Genomic_DNA"/>
</dbReference>
<accession>A0ABQ3S5U5</accession>
<feature type="region of interest" description="Disordered" evidence="1">
    <location>
        <begin position="80"/>
        <end position="154"/>
    </location>
</feature>
<evidence type="ECO:0000313" key="3">
    <source>
        <dbReference type="Proteomes" id="UP000649259"/>
    </source>
</evidence>
<feature type="region of interest" description="Disordered" evidence="1">
    <location>
        <begin position="1"/>
        <end position="52"/>
    </location>
</feature>
<comment type="caution">
    <text evidence="2">The sequence shown here is derived from an EMBL/GenBank/DDBJ whole genome shotgun (WGS) entry which is preliminary data.</text>
</comment>
<protein>
    <submittedName>
        <fullName evidence="2">Uncharacterized protein</fullName>
    </submittedName>
</protein>
<reference evidence="3" key="1">
    <citation type="submission" date="2023-07" db="EMBL/GenBank/DDBJ databases">
        <title>Whole genome shotgun sequence of Streptomyces cacaoi subsp. asoensis NBRC 13813.</title>
        <authorList>
            <person name="Komaki H."/>
            <person name="Tamura T."/>
        </authorList>
    </citation>
    <scope>NUCLEOTIDE SEQUENCE [LARGE SCALE GENOMIC DNA]</scope>
    <source>
        <strain evidence="3">NBRC 13813</strain>
    </source>
</reference>
<feature type="region of interest" description="Disordered" evidence="1">
    <location>
        <begin position="323"/>
        <end position="342"/>
    </location>
</feature>
<organism evidence="2 3">
    <name type="scientific">Streptomyces asoensis</name>
    <dbReference type="NCBI Taxonomy" id="249586"/>
    <lineage>
        <taxon>Bacteria</taxon>
        <taxon>Bacillati</taxon>
        <taxon>Actinomycetota</taxon>
        <taxon>Actinomycetes</taxon>
        <taxon>Kitasatosporales</taxon>
        <taxon>Streptomycetaceae</taxon>
        <taxon>Streptomyces</taxon>
    </lineage>
</organism>
<feature type="compositionally biased region" description="Gly residues" evidence="1">
    <location>
        <begin position="111"/>
        <end position="120"/>
    </location>
</feature>
<gene>
    <name evidence="2" type="ORF">Saso_51400</name>
</gene>
<evidence type="ECO:0000313" key="2">
    <source>
        <dbReference type="EMBL" id="GHI63490.1"/>
    </source>
</evidence>
<feature type="compositionally biased region" description="Low complexity" evidence="1">
    <location>
        <begin position="100"/>
        <end position="110"/>
    </location>
</feature>
<feature type="compositionally biased region" description="Basic and acidic residues" evidence="1">
    <location>
        <begin position="1"/>
        <end position="11"/>
    </location>
</feature>